<dbReference type="Bgee" id="ENSMMUG00000059217">
    <property type="expression patterns" value="Expressed in cortex of kidney and 1 other cell type or tissue"/>
</dbReference>
<reference evidence="2" key="4">
    <citation type="submission" date="2025-09" db="UniProtKB">
        <authorList>
            <consortium name="Ensembl"/>
        </authorList>
    </citation>
    <scope>IDENTIFICATION</scope>
    <source>
        <strain evidence="2">17573</strain>
    </source>
</reference>
<dbReference type="InParanoid" id="A0A5F8AEV3"/>
<name>A0A5F8AEV3_MACMU</name>
<evidence type="ECO:0000313" key="2">
    <source>
        <dbReference type="Ensembl" id="ENSMMUP00000075486.1"/>
    </source>
</evidence>
<dbReference type="PANTHER" id="PTHR12138">
    <property type="entry name" value="PRIMATE-EXPANDED PROTEIN FAMILY"/>
    <property type="match status" value="1"/>
</dbReference>
<dbReference type="Proteomes" id="UP000006718">
    <property type="component" value="Chromosome 16"/>
</dbReference>
<reference evidence="2" key="2">
    <citation type="submission" date="2019-01" db="EMBL/GenBank/DDBJ databases">
        <authorList>
            <person name="Graves T."/>
            <person name="Eichler E.E."/>
            <person name="Wilson R.K."/>
        </authorList>
    </citation>
    <scope>NUCLEOTIDE SEQUENCE [LARGE SCALE GENOMIC DNA]</scope>
    <source>
        <strain evidence="2">17573</strain>
    </source>
</reference>
<evidence type="ECO:0000256" key="1">
    <source>
        <dbReference type="SAM" id="Phobius"/>
    </source>
</evidence>
<keyword evidence="1" id="KW-0472">Membrane</keyword>
<evidence type="ECO:0000313" key="3">
    <source>
        <dbReference type="Proteomes" id="UP000006718"/>
    </source>
</evidence>
<protein>
    <submittedName>
        <fullName evidence="2">Uncharacterized protein</fullName>
    </submittedName>
</protein>
<reference evidence="2" key="3">
    <citation type="submission" date="2025-08" db="UniProtKB">
        <authorList>
            <consortium name="Ensembl"/>
        </authorList>
    </citation>
    <scope>IDENTIFICATION</scope>
    <source>
        <strain evidence="2">17573</strain>
    </source>
</reference>
<dbReference type="PRINTS" id="PR02045">
    <property type="entry name" value="F138DOMAIN"/>
</dbReference>
<dbReference type="AlphaFoldDB" id="A0A5F8AEV3"/>
<accession>A0A5F8AEV3</accession>
<dbReference type="PANTHER" id="PTHR12138:SF135">
    <property type="entry name" value="SAM DOMAIN-CONTAINING PROTEIN"/>
    <property type="match status" value="1"/>
</dbReference>
<dbReference type="VEuPathDB" id="HostDB:ENSMMUG00000059217"/>
<organism evidence="2 3">
    <name type="scientific">Macaca mulatta</name>
    <name type="common">Rhesus macaque</name>
    <dbReference type="NCBI Taxonomy" id="9544"/>
    <lineage>
        <taxon>Eukaryota</taxon>
        <taxon>Metazoa</taxon>
        <taxon>Chordata</taxon>
        <taxon>Craniata</taxon>
        <taxon>Vertebrata</taxon>
        <taxon>Euteleostomi</taxon>
        <taxon>Mammalia</taxon>
        <taxon>Eutheria</taxon>
        <taxon>Euarchontoglires</taxon>
        <taxon>Primates</taxon>
        <taxon>Haplorrhini</taxon>
        <taxon>Catarrhini</taxon>
        <taxon>Cercopithecidae</taxon>
        <taxon>Cercopithecinae</taxon>
        <taxon>Macaca</taxon>
    </lineage>
</organism>
<proteinExistence type="predicted"/>
<dbReference type="Ensembl" id="ENSMMUT00000092679.1">
    <property type="protein sequence ID" value="ENSMMUP00000075486.1"/>
    <property type="gene ID" value="ENSMMUG00000059217.1"/>
</dbReference>
<reference evidence="3" key="1">
    <citation type="journal article" date="2007" name="Science">
        <title>Evolutionary and biomedical insights from the rhesus macaque genome.</title>
        <authorList>
            <person name="Gibbs R.A."/>
            <person name="Rogers J."/>
            <person name="Katze M.G."/>
            <person name="Bumgarner R."/>
            <person name="Weinstock G.M."/>
            <person name="Mardis E.R."/>
            <person name="Remington K.A."/>
            <person name="Strausberg R.L."/>
            <person name="Venter J.C."/>
            <person name="Wilson R.K."/>
            <person name="Batzer M.A."/>
            <person name="Bustamante C.D."/>
            <person name="Eichler E.E."/>
            <person name="Hahn M.W."/>
            <person name="Hardison R.C."/>
            <person name="Makova K.D."/>
            <person name="Miller W."/>
            <person name="Milosavljevic A."/>
            <person name="Palermo R.E."/>
            <person name="Siepel A."/>
            <person name="Sikela J.M."/>
            <person name="Attaway T."/>
            <person name="Bell S."/>
            <person name="Bernard K.E."/>
            <person name="Buhay C.J."/>
            <person name="Chandrabose M.N."/>
            <person name="Dao M."/>
            <person name="Davis C."/>
            <person name="Delehaunty K.D."/>
            <person name="Ding Y."/>
            <person name="Dinh H.H."/>
            <person name="Dugan-Rocha S."/>
            <person name="Fulton L.A."/>
            <person name="Gabisi R.A."/>
            <person name="Garner T.T."/>
            <person name="Godfrey J."/>
            <person name="Hawes A.C."/>
            <person name="Hernandez J."/>
            <person name="Hines S."/>
            <person name="Holder M."/>
            <person name="Hume J."/>
            <person name="Jhangiani S.N."/>
            <person name="Joshi V."/>
            <person name="Khan Z.M."/>
            <person name="Kirkness E.F."/>
            <person name="Cree A."/>
            <person name="Fowler R.G."/>
            <person name="Lee S."/>
            <person name="Lewis L.R."/>
            <person name="Li Z."/>
            <person name="Liu Y.-S."/>
            <person name="Moore S.M."/>
            <person name="Muzny D."/>
            <person name="Nazareth L.V."/>
            <person name="Ngo D.N."/>
            <person name="Okwuonu G.O."/>
            <person name="Pai G."/>
            <person name="Parker D."/>
            <person name="Paul H.A."/>
            <person name="Pfannkoch C."/>
            <person name="Pohl C.S."/>
            <person name="Rogers Y.-H.C."/>
            <person name="Ruiz S.J."/>
            <person name="Sabo A."/>
            <person name="Santibanez J."/>
            <person name="Schneider B.W."/>
            <person name="Smith S.M."/>
            <person name="Sodergren E."/>
            <person name="Svatek A.F."/>
            <person name="Utterback T.R."/>
            <person name="Vattathil S."/>
            <person name="Warren W."/>
            <person name="White C.S."/>
            <person name="Chinwalla A.T."/>
            <person name="Feng Y."/>
            <person name="Halpern A.L."/>
            <person name="Hillier L.W."/>
            <person name="Huang X."/>
            <person name="Minx P."/>
            <person name="Nelson J.O."/>
            <person name="Pepin K.H."/>
            <person name="Qin X."/>
            <person name="Sutton G.G."/>
            <person name="Venter E."/>
            <person name="Walenz B.P."/>
            <person name="Wallis J.W."/>
            <person name="Worley K.C."/>
            <person name="Yang S.-P."/>
            <person name="Jones S.M."/>
            <person name="Marra M.A."/>
            <person name="Rocchi M."/>
            <person name="Schein J.E."/>
            <person name="Baertsch R."/>
            <person name="Clarke L."/>
            <person name="Csuros M."/>
            <person name="Glasscock J."/>
            <person name="Harris R.A."/>
            <person name="Havlak P."/>
            <person name="Jackson A.R."/>
            <person name="Jiang H."/>
            <person name="Liu Y."/>
            <person name="Messina D.N."/>
            <person name="Shen Y."/>
            <person name="Song H.X.-Z."/>
            <person name="Wylie T."/>
            <person name="Zhang L."/>
            <person name="Birney E."/>
            <person name="Han K."/>
            <person name="Konkel M.K."/>
            <person name="Lee J."/>
            <person name="Smit A.F.A."/>
            <person name="Ullmer B."/>
            <person name="Wang H."/>
            <person name="Xing J."/>
            <person name="Burhans R."/>
            <person name="Cheng Z."/>
            <person name="Karro J.E."/>
            <person name="Ma J."/>
            <person name="Raney B."/>
            <person name="She X."/>
            <person name="Cox M.J."/>
            <person name="Demuth J.P."/>
            <person name="Dumas L.J."/>
            <person name="Han S.-G."/>
            <person name="Hopkins J."/>
            <person name="Karimpour-Fard A."/>
            <person name="Kim Y.H."/>
            <person name="Pollack J.R."/>
            <person name="Vinar T."/>
            <person name="Addo-Quaye C."/>
            <person name="Degenhardt J."/>
            <person name="Denby A."/>
            <person name="Hubisz M.J."/>
            <person name="Indap A."/>
            <person name="Kosiol C."/>
            <person name="Lahn B.T."/>
            <person name="Lawson H.A."/>
            <person name="Marklein A."/>
            <person name="Nielsen R."/>
            <person name="Vallender E.J."/>
            <person name="Clark A.G."/>
            <person name="Ferguson B."/>
            <person name="Hernandez R.D."/>
            <person name="Hirani K."/>
            <person name="Kehrer-Sawatzki H."/>
            <person name="Kolb J."/>
            <person name="Patil S."/>
            <person name="Pu L.-L."/>
            <person name="Ren Y."/>
            <person name="Smith D.G."/>
            <person name="Wheeler D.A."/>
            <person name="Schenck I."/>
            <person name="Ball E.V."/>
            <person name="Chen R."/>
            <person name="Cooper D.N."/>
            <person name="Giardine B."/>
            <person name="Hsu F."/>
            <person name="Kent W.J."/>
            <person name="Lesk A."/>
            <person name="Nelson D.L."/>
            <person name="O'brien W.E."/>
            <person name="Pruefer K."/>
            <person name="Stenson P.D."/>
            <person name="Wallace J.C."/>
            <person name="Ke H."/>
            <person name="Liu X.-M."/>
            <person name="Wang P."/>
            <person name="Xiang A.P."/>
            <person name="Yang F."/>
            <person name="Barber G.P."/>
            <person name="Haussler D."/>
            <person name="Karolchik D."/>
            <person name="Kern A.D."/>
            <person name="Kuhn R.M."/>
            <person name="Smith K.E."/>
            <person name="Zwieg A.S."/>
        </authorList>
    </citation>
    <scope>NUCLEOTIDE SEQUENCE [LARGE SCALE GENOMIC DNA]</scope>
    <source>
        <strain evidence="3">17573</strain>
    </source>
</reference>
<keyword evidence="3" id="KW-1185">Reference proteome</keyword>
<keyword evidence="1" id="KW-0812">Transmembrane</keyword>
<sequence length="151" mass="16673">MADLHHHSWLIFAFFIFLFSFSFFLSFFSFFFFFNGDRVFALSPRLECSGTISVHCNLRVLSSSNSSASASRVAGIAGAHHHPAIFIFFLEMEFRHVAQAGLELLSSSDVPASASQSSGITGVSHPPGPNLKFLDQSRNFSKCTRRSGLCL</sequence>
<dbReference type="GeneTree" id="ENSGT01150000286943"/>
<keyword evidence="1" id="KW-1133">Transmembrane helix</keyword>
<feature type="transmembrane region" description="Helical" evidence="1">
    <location>
        <begin position="12"/>
        <end position="34"/>
    </location>
</feature>